<comment type="caution">
    <text evidence="1">The sequence shown here is derived from an EMBL/GenBank/DDBJ whole genome shotgun (WGS) entry which is preliminary data.</text>
</comment>
<accession>A0ABD4XH33</accession>
<sequence>MKLSDLKTMLQIKQDDTKRDNILNLIIKNTTSALSFKLGLKDDTNVPSELDFILLEVAVKRYNRLANEGMSSYSQEGQSITFSTNDFDEFANDIANWKDENSVKDNNSGAFLFI</sequence>
<evidence type="ECO:0000313" key="2">
    <source>
        <dbReference type="Proteomes" id="UP001215461"/>
    </source>
</evidence>
<name>A0ABD4XH33_WEIPA</name>
<dbReference type="EMBL" id="JAANXN010000002">
    <property type="protein sequence ID" value="MDF8370504.1"/>
    <property type="molecule type" value="Genomic_DNA"/>
</dbReference>
<dbReference type="Pfam" id="PF05135">
    <property type="entry name" value="Phage_connect_1"/>
    <property type="match status" value="1"/>
</dbReference>
<evidence type="ECO:0000313" key="1">
    <source>
        <dbReference type="EMBL" id="MDF8370504.1"/>
    </source>
</evidence>
<protein>
    <submittedName>
        <fullName evidence="1">Phage head-tail connector protein</fullName>
    </submittedName>
</protein>
<dbReference type="RefSeq" id="WP_277361951.1">
    <property type="nucleotide sequence ID" value="NZ_JAANXN010000002.1"/>
</dbReference>
<dbReference type="AlphaFoldDB" id="A0ABD4XH33"/>
<gene>
    <name evidence="1" type="ORF">G9403_02350</name>
</gene>
<dbReference type="Proteomes" id="UP001215461">
    <property type="component" value="Unassembled WGS sequence"/>
</dbReference>
<dbReference type="InterPro" id="IPR021146">
    <property type="entry name" value="Phage_gp6-like_head-tail"/>
</dbReference>
<organism evidence="1 2">
    <name type="scientific">Weissella paramesenteroides</name>
    <name type="common">Leuconostoc paramesenteroides</name>
    <dbReference type="NCBI Taxonomy" id="1249"/>
    <lineage>
        <taxon>Bacteria</taxon>
        <taxon>Bacillati</taxon>
        <taxon>Bacillota</taxon>
        <taxon>Bacilli</taxon>
        <taxon>Lactobacillales</taxon>
        <taxon>Lactobacillaceae</taxon>
        <taxon>Weissella</taxon>
    </lineage>
</organism>
<reference evidence="1 2" key="1">
    <citation type="submission" date="2020-03" db="EMBL/GenBank/DDBJ databases">
        <title>Comparative genomics of Weissella paramesenteroides.</title>
        <authorList>
            <person name="Kant R."/>
            <person name="Takala T."/>
            <person name="Saris P."/>
        </authorList>
    </citation>
    <scope>NUCLEOTIDE SEQUENCE [LARGE SCALE GENOMIC DNA]</scope>
    <source>
        <strain evidence="1 2">SJ27-4</strain>
    </source>
</reference>
<proteinExistence type="predicted"/>